<keyword evidence="3" id="KW-1185">Reference proteome</keyword>
<gene>
    <name evidence="2" type="ORF">AAE3_LOCUS13461</name>
</gene>
<comment type="caution">
    <text evidence="2">The sequence shown here is derived from an EMBL/GenBank/DDBJ whole genome shotgun (WGS) entry which is preliminary data.</text>
</comment>
<dbReference type="InterPro" id="IPR040521">
    <property type="entry name" value="KDZ"/>
</dbReference>
<evidence type="ECO:0000313" key="3">
    <source>
        <dbReference type="Proteomes" id="UP000467700"/>
    </source>
</evidence>
<name>A0A8S0WCU6_CYCAE</name>
<dbReference type="PANTHER" id="PTHR33104">
    <property type="entry name" value="SI:DKEY-29D5.2"/>
    <property type="match status" value="1"/>
</dbReference>
<feature type="domain" description="CxC2-like cysteine cluster KDZ transposase-associated" evidence="1">
    <location>
        <begin position="144"/>
        <end position="247"/>
    </location>
</feature>
<evidence type="ECO:0000313" key="2">
    <source>
        <dbReference type="EMBL" id="CAA7271018.1"/>
    </source>
</evidence>
<reference evidence="2 3" key="1">
    <citation type="submission" date="2020-01" db="EMBL/GenBank/DDBJ databases">
        <authorList>
            <person name="Gupta K D."/>
        </authorList>
    </citation>
    <scope>NUCLEOTIDE SEQUENCE [LARGE SCALE GENOMIC DNA]</scope>
</reference>
<dbReference type="Proteomes" id="UP000467700">
    <property type="component" value="Unassembled WGS sequence"/>
</dbReference>
<dbReference type="Pfam" id="PF18803">
    <property type="entry name" value="CxC2"/>
    <property type="match status" value="1"/>
</dbReference>
<protein>
    <recommendedName>
        <fullName evidence="1">CxC2-like cysteine cluster KDZ transposase-associated domain-containing protein</fullName>
    </recommendedName>
</protein>
<evidence type="ECO:0000259" key="1">
    <source>
        <dbReference type="Pfam" id="PF18803"/>
    </source>
</evidence>
<dbReference type="EMBL" id="CACVBS010000101">
    <property type="protein sequence ID" value="CAA7271018.1"/>
    <property type="molecule type" value="Genomic_DNA"/>
</dbReference>
<dbReference type="PANTHER" id="PTHR33104:SF2">
    <property type="entry name" value="CXC3 LIKE CYSTEINE CLUSTER DOMAIN-CONTAINING PROTEIN"/>
    <property type="match status" value="1"/>
</dbReference>
<dbReference type="OrthoDB" id="3149508at2759"/>
<sequence length="676" mass="76663">MPAPNLSLKSFKKNLDTAQAALGHQIVETGLSHQAEHTSITGSIITHEVLPLPAPPPPLRYADPLPQETEKIPPPKKKASEQLQDFVDALPKLLNVLMDDNSSPLLNMPCQCGAIGAHSQTPTHWADVWNATGQYFVRHDISTLREKGYAIHLGHNGNVCPHPASDIFFHLIDVNGVHHTKIQFCGCPGALERPFQLLKHCLFPATLRQPKTAFTFRTLKTFHILHLESKVATYDFIGSLRRLTDNMFAHKIPVHSIDVLLPNCPAGNLLVYCPACPEPEVNMEPNWQKTLIEYRHLNQTQHTLDGNHHTNKFIKNTDLDNVSLFGGRACFPDDAIFQAYLKSQPADLPEKTTCSYLNAVNKQNRKKFNNMDITGIVNAQCGHVFVKSSVDLQLGERFANTDYALAMAIHQYTTQSHDAGQFKCSFITSCDHLVSYDISCAYWVNVVDRFKRNFPDLVNAVHRIRFLIPLVHVQNHKDNCMYQFLSAYTDGVGHFHGETAEHVWPELNQLGAQTHQMNNGNRQETLSDHHNDWNWKKTANLAATLRLDLDRTRLLLMEKRKVFQSLCDLYADKWLEWDKLDRQLRTVGTNKEIQCVYQHNQKKVPSQSRIYEMLKAELSASDQQAYNNTTSGLPGLLNEALEILKEQRVIQACVESSKQELTSQKMSEIQGRRGRL</sequence>
<dbReference type="Pfam" id="PF18758">
    <property type="entry name" value="KDZ"/>
    <property type="match status" value="1"/>
</dbReference>
<dbReference type="InterPro" id="IPR041457">
    <property type="entry name" value="CxC2_KDZ-assoc"/>
</dbReference>
<dbReference type="AlphaFoldDB" id="A0A8S0WCU6"/>
<proteinExistence type="predicted"/>
<accession>A0A8S0WCU6</accession>
<organism evidence="2 3">
    <name type="scientific">Cyclocybe aegerita</name>
    <name type="common">Black poplar mushroom</name>
    <name type="synonym">Agrocybe aegerita</name>
    <dbReference type="NCBI Taxonomy" id="1973307"/>
    <lineage>
        <taxon>Eukaryota</taxon>
        <taxon>Fungi</taxon>
        <taxon>Dikarya</taxon>
        <taxon>Basidiomycota</taxon>
        <taxon>Agaricomycotina</taxon>
        <taxon>Agaricomycetes</taxon>
        <taxon>Agaricomycetidae</taxon>
        <taxon>Agaricales</taxon>
        <taxon>Agaricineae</taxon>
        <taxon>Bolbitiaceae</taxon>
        <taxon>Cyclocybe</taxon>
    </lineage>
</organism>